<keyword evidence="3" id="KW-0175">Coiled coil</keyword>
<evidence type="ECO:0000256" key="2">
    <source>
        <dbReference type="ARBA" id="ARBA00011255"/>
    </source>
</evidence>
<dbReference type="RefSeq" id="WP_204700816.1">
    <property type="nucleotide sequence ID" value="NZ_JAFBDQ010000004.1"/>
</dbReference>
<evidence type="ECO:0000256" key="1">
    <source>
        <dbReference type="ARBA" id="ARBA00009764"/>
    </source>
</evidence>
<dbReference type="InterPro" id="IPR010809">
    <property type="entry name" value="FliD_C"/>
</dbReference>
<dbReference type="PANTHER" id="PTHR30288:SF0">
    <property type="entry name" value="FLAGELLAR HOOK-ASSOCIATED PROTEIN 2"/>
    <property type="match status" value="1"/>
</dbReference>
<feature type="domain" description="Flagellar hook-associated protein 2 N-terminal" evidence="6">
    <location>
        <begin position="55"/>
        <end position="131"/>
    </location>
</feature>
<reference evidence="8" key="1">
    <citation type="submission" date="2021-01" db="EMBL/GenBank/DDBJ databases">
        <title>Genomic Encyclopedia of Type Strains, Phase IV (KMG-IV): sequencing the most valuable type-strain genomes for metagenomic binning, comparative biology and taxonomic classification.</title>
        <authorList>
            <person name="Goeker M."/>
        </authorList>
    </citation>
    <scope>NUCLEOTIDE SEQUENCE</scope>
    <source>
        <strain evidence="8">DSM 23230</strain>
    </source>
</reference>
<evidence type="ECO:0000313" key="9">
    <source>
        <dbReference type="Proteomes" id="UP000774000"/>
    </source>
</evidence>
<keyword evidence="4 5" id="KW-0975">Bacterial flagellum</keyword>
<dbReference type="InterPro" id="IPR003481">
    <property type="entry name" value="FliD_N"/>
</dbReference>
<sequence>MRIDSSYSLFNTSNNINSYNFYSSLVNYSNLSTRTQNVNNSLTDISSIYTNSLDTDYLDNFQSQLSDLSTEAESLITEEADSVLNTTEESDSVFSERIASSSNTDVLTASADTGATTTEYEVQVNQLAQAQVNESASFDSDVASSFTTGDNTIQLSQGGQSEEININVLSSDTNSDVLNKLEDEINNSELDLSADIVTNDDGTQQLQVESNATGTSDKFAISDVSGDLATQTNLDNTVQAAQDAEYEVNGESQVSTSNQLEIDNGQLSFDLQSTGSSTITVSPDNESVTEAAQSFVDQFNDTIGFLRDNIQQSNSLELAQNLTSITESSASDLDAIGIESRIDGTLSLNEEEFSQSLEENYDEVKETLGSVTGVASQVNDQVENTLSGPISEYSQLSEYSLYNQSGQSIFPFSSMYSGALFDSYF</sequence>
<dbReference type="AlphaFoldDB" id="A0A938XSM6"/>
<dbReference type="EMBL" id="JAFBDQ010000004">
    <property type="protein sequence ID" value="MBM7556099.1"/>
    <property type="molecule type" value="Genomic_DNA"/>
</dbReference>
<dbReference type="GO" id="GO:0009421">
    <property type="term" value="C:bacterial-type flagellum filament cap"/>
    <property type="evidence" value="ECO:0007669"/>
    <property type="project" value="InterPro"/>
</dbReference>
<proteinExistence type="inferred from homology"/>
<evidence type="ECO:0000256" key="5">
    <source>
        <dbReference type="RuleBase" id="RU362066"/>
    </source>
</evidence>
<organism evidence="8 9">
    <name type="scientific">Halanaerobacter jeridensis</name>
    <dbReference type="NCBI Taxonomy" id="706427"/>
    <lineage>
        <taxon>Bacteria</taxon>
        <taxon>Bacillati</taxon>
        <taxon>Bacillota</taxon>
        <taxon>Clostridia</taxon>
        <taxon>Halanaerobiales</taxon>
        <taxon>Halobacteroidaceae</taxon>
        <taxon>Halanaerobacter</taxon>
    </lineage>
</organism>
<evidence type="ECO:0000313" key="8">
    <source>
        <dbReference type="EMBL" id="MBM7556099.1"/>
    </source>
</evidence>
<protein>
    <recommendedName>
        <fullName evidence="5">Flagellar hook-associated protein 2</fullName>
        <shortName evidence="5">HAP2</shortName>
    </recommendedName>
    <alternativeName>
        <fullName evidence="5">Flagellar cap protein</fullName>
    </alternativeName>
</protein>
<keyword evidence="8" id="KW-0282">Flagellum</keyword>
<name>A0A938XSM6_9FIRM</name>
<comment type="subcellular location">
    <subcellularLocation>
        <location evidence="5">Secreted</location>
    </subcellularLocation>
    <subcellularLocation>
        <location evidence="5">Bacterial flagellum</location>
    </subcellularLocation>
</comment>
<dbReference type="GO" id="GO:0071973">
    <property type="term" value="P:bacterial-type flagellum-dependent cell motility"/>
    <property type="evidence" value="ECO:0007669"/>
    <property type="project" value="TreeGrafter"/>
</dbReference>
<evidence type="ECO:0000256" key="3">
    <source>
        <dbReference type="ARBA" id="ARBA00023054"/>
    </source>
</evidence>
<keyword evidence="9" id="KW-1185">Reference proteome</keyword>
<feature type="domain" description="Flagellar hook-associated protein 2 C-terminal" evidence="7">
    <location>
        <begin position="241"/>
        <end position="312"/>
    </location>
</feature>
<comment type="similarity">
    <text evidence="1 5">Belongs to the FliD family.</text>
</comment>
<comment type="caution">
    <text evidence="8">The sequence shown here is derived from an EMBL/GenBank/DDBJ whole genome shotgun (WGS) entry which is preliminary data.</text>
</comment>
<evidence type="ECO:0000259" key="6">
    <source>
        <dbReference type="Pfam" id="PF02465"/>
    </source>
</evidence>
<evidence type="ECO:0000259" key="7">
    <source>
        <dbReference type="Pfam" id="PF07195"/>
    </source>
</evidence>
<dbReference type="Pfam" id="PF02465">
    <property type="entry name" value="FliD_N"/>
    <property type="match status" value="1"/>
</dbReference>
<keyword evidence="8" id="KW-0966">Cell projection</keyword>
<dbReference type="InterPro" id="IPR040026">
    <property type="entry name" value="FliD"/>
</dbReference>
<comment type="subunit">
    <text evidence="2 5">Homopentamer.</text>
</comment>
<feature type="domain" description="Flagellar hook-associated protein 2 C-terminal" evidence="7">
    <location>
        <begin position="326"/>
        <end position="389"/>
    </location>
</feature>
<gene>
    <name evidence="8" type="ORF">JOC47_000935</name>
</gene>
<dbReference type="GO" id="GO:0007155">
    <property type="term" value="P:cell adhesion"/>
    <property type="evidence" value="ECO:0007669"/>
    <property type="project" value="InterPro"/>
</dbReference>
<keyword evidence="5" id="KW-0964">Secreted</keyword>
<dbReference type="Pfam" id="PF07195">
    <property type="entry name" value="FliD_C"/>
    <property type="match status" value="2"/>
</dbReference>
<evidence type="ECO:0000256" key="4">
    <source>
        <dbReference type="ARBA" id="ARBA00023143"/>
    </source>
</evidence>
<dbReference type="GO" id="GO:0005576">
    <property type="term" value="C:extracellular region"/>
    <property type="evidence" value="ECO:0007669"/>
    <property type="project" value="UniProtKB-SubCell"/>
</dbReference>
<dbReference type="Proteomes" id="UP000774000">
    <property type="component" value="Unassembled WGS sequence"/>
</dbReference>
<keyword evidence="8" id="KW-0969">Cilium</keyword>
<dbReference type="PANTHER" id="PTHR30288">
    <property type="entry name" value="FLAGELLAR CAP/ASSEMBLY PROTEIN FLID"/>
    <property type="match status" value="1"/>
</dbReference>
<accession>A0A938XSM6</accession>
<comment type="function">
    <text evidence="5">Required for morphogenesis and for the elongation of the flagellar filament by facilitating polymerization of the flagellin monomers at the tip of growing filament. Forms a capping structure, which prevents flagellin subunits (transported through the central channel of the flagellum) from leaking out without polymerization at the distal end.</text>
</comment>
<dbReference type="GO" id="GO:0009424">
    <property type="term" value="C:bacterial-type flagellum hook"/>
    <property type="evidence" value="ECO:0007669"/>
    <property type="project" value="UniProtKB-UniRule"/>
</dbReference>